<reference evidence="2" key="1">
    <citation type="submission" date="2021-06" db="EMBL/GenBank/DDBJ databases">
        <authorList>
            <person name="Kallberg Y."/>
            <person name="Tangrot J."/>
            <person name="Rosling A."/>
        </authorList>
    </citation>
    <scope>NUCLEOTIDE SEQUENCE</scope>
    <source>
        <strain evidence="2">AZ414A</strain>
    </source>
</reference>
<gene>
    <name evidence="2" type="ORF">DEBURN_LOCUS10896</name>
</gene>
<dbReference type="Gene3D" id="1.10.510.10">
    <property type="entry name" value="Transferase(Phosphotransferase) domain 1"/>
    <property type="match status" value="1"/>
</dbReference>
<dbReference type="Proteomes" id="UP000789706">
    <property type="component" value="Unassembled WGS sequence"/>
</dbReference>
<evidence type="ECO:0000313" key="3">
    <source>
        <dbReference type="Proteomes" id="UP000789706"/>
    </source>
</evidence>
<dbReference type="AlphaFoldDB" id="A0A9N9GXM0"/>
<dbReference type="InterPro" id="IPR000719">
    <property type="entry name" value="Prot_kinase_dom"/>
</dbReference>
<sequence length="149" mass="17465">MDLFEDNLHNLLTEAFWNLWWRSKADILFSIASGLKSLHENNLVHCDLHSGNILLFYNFDRYDYIIDLDSSDLFWGVLEKLDDNIVDNNVMRQLKVADQNQRNTSKSQKKELFEKFLHSHPQSCYVSRSIHTLHGLHDLLDEIKSGKSS</sequence>
<feature type="domain" description="Protein kinase" evidence="1">
    <location>
        <begin position="1"/>
        <end position="149"/>
    </location>
</feature>
<evidence type="ECO:0000313" key="2">
    <source>
        <dbReference type="EMBL" id="CAG8634133.1"/>
    </source>
</evidence>
<dbReference type="InterPro" id="IPR011009">
    <property type="entry name" value="Kinase-like_dom_sf"/>
</dbReference>
<comment type="caution">
    <text evidence="2">The sequence shown here is derived from an EMBL/GenBank/DDBJ whole genome shotgun (WGS) entry which is preliminary data.</text>
</comment>
<dbReference type="OrthoDB" id="541276at2759"/>
<protein>
    <submittedName>
        <fullName evidence="2">7978_t:CDS:1</fullName>
    </submittedName>
</protein>
<dbReference type="PROSITE" id="PS50011">
    <property type="entry name" value="PROTEIN_KINASE_DOM"/>
    <property type="match status" value="1"/>
</dbReference>
<dbReference type="EMBL" id="CAJVPK010004147">
    <property type="protein sequence ID" value="CAG8634133.1"/>
    <property type="molecule type" value="Genomic_DNA"/>
</dbReference>
<evidence type="ECO:0000259" key="1">
    <source>
        <dbReference type="PROSITE" id="PS50011"/>
    </source>
</evidence>
<proteinExistence type="predicted"/>
<accession>A0A9N9GXM0</accession>
<dbReference type="SUPFAM" id="SSF56112">
    <property type="entry name" value="Protein kinase-like (PK-like)"/>
    <property type="match status" value="1"/>
</dbReference>
<feature type="non-terminal residue" evidence="2">
    <location>
        <position position="149"/>
    </location>
</feature>
<name>A0A9N9GXM0_9GLOM</name>
<dbReference type="GO" id="GO:0005524">
    <property type="term" value="F:ATP binding"/>
    <property type="evidence" value="ECO:0007669"/>
    <property type="project" value="InterPro"/>
</dbReference>
<dbReference type="GO" id="GO:0004672">
    <property type="term" value="F:protein kinase activity"/>
    <property type="evidence" value="ECO:0007669"/>
    <property type="project" value="InterPro"/>
</dbReference>
<organism evidence="2 3">
    <name type="scientific">Diversispora eburnea</name>
    <dbReference type="NCBI Taxonomy" id="1213867"/>
    <lineage>
        <taxon>Eukaryota</taxon>
        <taxon>Fungi</taxon>
        <taxon>Fungi incertae sedis</taxon>
        <taxon>Mucoromycota</taxon>
        <taxon>Glomeromycotina</taxon>
        <taxon>Glomeromycetes</taxon>
        <taxon>Diversisporales</taxon>
        <taxon>Diversisporaceae</taxon>
        <taxon>Diversispora</taxon>
    </lineage>
</organism>
<keyword evidence="3" id="KW-1185">Reference proteome</keyword>